<feature type="compositionally biased region" description="Pro residues" evidence="1">
    <location>
        <begin position="168"/>
        <end position="186"/>
    </location>
</feature>
<organism evidence="2">
    <name type="scientific">Oryza sativa subsp. japonica</name>
    <name type="common">Rice</name>
    <dbReference type="NCBI Taxonomy" id="39947"/>
    <lineage>
        <taxon>Eukaryota</taxon>
        <taxon>Viridiplantae</taxon>
        <taxon>Streptophyta</taxon>
        <taxon>Embryophyta</taxon>
        <taxon>Tracheophyta</taxon>
        <taxon>Spermatophyta</taxon>
        <taxon>Magnoliopsida</taxon>
        <taxon>Liliopsida</taxon>
        <taxon>Poales</taxon>
        <taxon>Poaceae</taxon>
        <taxon>BOP clade</taxon>
        <taxon>Oryzoideae</taxon>
        <taxon>Oryzeae</taxon>
        <taxon>Oryzinae</taxon>
        <taxon>Oryza</taxon>
        <taxon>Oryza sativa</taxon>
    </lineage>
</organism>
<reference evidence="2" key="2">
    <citation type="submission" date="2008-12" db="EMBL/GenBank/DDBJ databases">
        <title>Improved gene annotation of the rice (Oryza sativa) genomes.</title>
        <authorList>
            <person name="Wang J."/>
            <person name="Li R."/>
            <person name="Fan W."/>
            <person name="Huang Q."/>
            <person name="Zhang J."/>
            <person name="Zhou Y."/>
            <person name="Hu Y."/>
            <person name="Zi S."/>
            <person name="Li J."/>
            <person name="Ni P."/>
            <person name="Zheng H."/>
            <person name="Zhang Y."/>
            <person name="Zhao M."/>
            <person name="Hao Q."/>
            <person name="McDermott J."/>
            <person name="Samudrala R."/>
            <person name="Kristiansen K."/>
            <person name="Wong G.K.-S."/>
        </authorList>
    </citation>
    <scope>NUCLEOTIDE SEQUENCE</scope>
</reference>
<evidence type="ECO:0000313" key="2">
    <source>
        <dbReference type="EMBL" id="EEE69454.1"/>
    </source>
</evidence>
<dbReference type="Proteomes" id="UP000007752">
    <property type="component" value="Chromosome 9"/>
</dbReference>
<reference evidence="2" key="1">
    <citation type="journal article" date="2005" name="PLoS Biol.">
        <title>The genomes of Oryza sativa: a history of duplications.</title>
        <authorList>
            <person name="Yu J."/>
            <person name="Wang J."/>
            <person name="Lin W."/>
            <person name="Li S."/>
            <person name="Li H."/>
            <person name="Zhou J."/>
            <person name="Ni P."/>
            <person name="Dong W."/>
            <person name="Hu S."/>
            <person name="Zeng C."/>
            <person name="Zhang J."/>
            <person name="Zhang Y."/>
            <person name="Li R."/>
            <person name="Xu Z."/>
            <person name="Li S."/>
            <person name="Li X."/>
            <person name="Zheng H."/>
            <person name="Cong L."/>
            <person name="Lin L."/>
            <person name="Yin J."/>
            <person name="Geng J."/>
            <person name="Li G."/>
            <person name="Shi J."/>
            <person name="Liu J."/>
            <person name="Lv H."/>
            <person name="Li J."/>
            <person name="Wang J."/>
            <person name="Deng Y."/>
            <person name="Ran L."/>
            <person name="Shi X."/>
            <person name="Wang X."/>
            <person name="Wu Q."/>
            <person name="Li C."/>
            <person name="Ren X."/>
            <person name="Wang J."/>
            <person name="Wang X."/>
            <person name="Li D."/>
            <person name="Liu D."/>
            <person name="Zhang X."/>
            <person name="Ji Z."/>
            <person name="Zhao W."/>
            <person name="Sun Y."/>
            <person name="Zhang Z."/>
            <person name="Bao J."/>
            <person name="Han Y."/>
            <person name="Dong L."/>
            <person name="Ji J."/>
            <person name="Chen P."/>
            <person name="Wu S."/>
            <person name="Liu J."/>
            <person name="Xiao Y."/>
            <person name="Bu D."/>
            <person name="Tan J."/>
            <person name="Yang L."/>
            <person name="Ye C."/>
            <person name="Zhang J."/>
            <person name="Xu J."/>
            <person name="Zhou Y."/>
            <person name="Yu Y."/>
            <person name="Zhang B."/>
            <person name="Zhuang S."/>
            <person name="Wei H."/>
            <person name="Liu B."/>
            <person name="Lei M."/>
            <person name="Yu H."/>
            <person name="Li Y."/>
            <person name="Xu H."/>
            <person name="Wei S."/>
            <person name="He X."/>
            <person name="Fang L."/>
            <person name="Zhang Z."/>
            <person name="Zhang Y."/>
            <person name="Huang X."/>
            <person name="Su Z."/>
            <person name="Tong W."/>
            <person name="Li J."/>
            <person name="Tong Z."/>
            <person name="Li S."/>
            <person name="Ye J."/>
            <person name="Wang L."/>
            <person name="Fang L."/>
            <person name="Lei T."/>
            <person name="Chen C."/>
            <person name="Chen H."/>
            <person name="Xu Z."/>
            <person name="Li H."/>
            <person name="Huang H."/>
            <person name="Zhang F."/>
            <person name="Xu H."/>
            <person name="Li N."/>
            <person name="Zhao C."/>
            <person name="Li S."/>
            <person name="Dong L."/>
            <person name="Huang Y."/>
            <person name="Li L."/>
            <person name="Xi Y."/>
            <person name="Qi Q."/>
            <person name="Li W."/>
            <person name="Zhang B."/>
            <person name="Hu W."/>
            <person name="Zhang Y."/>
            <person name="Tian X."/>
            <person name="Jiao Y."/>
            <person name="Liang X."/>
            <person name="Jin J."/>
            <person name="Gao L."/>
            <person name="Zheng W."/>
            <person name="Hao B."/>
            <person name="Liu S."/>
            <person name="Wang W."/>
            <person name="Yuan L."/>
            <person name="Cao M."/>
            <person name="McDermott J."/>
            <person name="Samudrala R."/>
            <person name="Wang J."/>
            <person name="Wong G.K."/>
            <person name="Yang H."/>
        </authorList>
    </citation>
    <scope>NUCLEOTIDE SEQUENCE [LARGE SCALE GENOMIC DNA]</scope>
</reference>
<sequence length="240" mass="26866">MPVTNARQINRLLASRFQVPCDELTVVVFPQGGYLVTCQSCSVRDRMVEASPFSMEDLELSALVWSRRIQADLLDWHYSIRVYFEGIPSHAWSVETIADILDEGCLADDPDSIPKGVHFQLEEPLPLASPDTSWPVEDQPERRRLRPLKLLAYRVLVHLDQVLLQEEPPLPEAPLPPQPPLAPPSDPLSQLQVTALFVPTLADLMLEEKSASRLGPSRLGDLAQEVLMKRAGLIPPDSKR</sequence>
<dbReference type="InterPro" id="IPR053253">
    <property type="entry name" value="Sex_diff_modulator"/>
</dbReference>
<protein>
    <submittedName>
        <fullName evidence="2">Uncharacterized protein</fullName>
    </submittedName>
</protein>
<proteinExistence type="predicted"/>
<dbReference type="PANTHER" id="PTHR33087:SF31">
    <property type="entry name" value="OS06G0482850 PROTEIN"/>
    <property type="match status" value="1"/>
</dbReference>
<evidence type="ECO:0000256" key="1">
    <source>
        <dbReference type="SAM" id="MobiDB-lite"/>
    </source>
</evidence>
<accession>B9G2V7</accession>
<dbReference type="EMBL" id="CM000146">
    <property type="protein sequence ID" value="EEE69454.1"/>
    <property type="molecule type" value="Genomic_DNA"/>
</dbReference>
<dbReference type="AlphaFoldDB" id="B9G2V7"/>
<dbReference type="PANTHER" id="PTHR33087">
    <property type="entry name" value="OS07G0539200 PROTEIN"/>
    <property type="match status" value="1"/>
</dbReference>
<feature type="region of interest" description="Disordered" evidence="1">
    <location>
        <begin position="168"/>
        <end position="188"/>
    </location>
</feature>
<gene>
    <name evidence="2" type="ORF">OsJ_28856</name>
</gene>
<name>B9G2V7_ORYSJ</name>